<feature type="domain" description="Molybdopterin dinucleotide-binding" evidence="11">
    <location>
        <begin position="699"/>
        <end position="815"/>
    </location>
</feature>
<evidence type="ECO:0000256" key="8">
    <source>
        <dbReference type="ARBA" id="ARBA00022764"/>
    </source>
</evidence>
<keyword evidence="5" id="KW-0500">Molybdenum</keyword>
<feature type="domain" description="Molybdopterin oxidoreductase N-terminal" evidence="12">
    <location>
        <begin position="79"/>
        <end position="120"/>
    </location>
</feature>
<dbReference type="Proteomes" id="UP000198552">
    <property type="component" value="Unassembled WGS sequence"/>
</dbReference>
<dbReference type="Gene3D" id="3.90.55.10">
    <property type="entry name" value="Dimethylsulfoxide Reductase, domain 3"/>
    <property type="match status" value="1"/>
</dbReference>
<dbReference type="SUPFAM" id="SSF53706">
    <property type="entry name" value="Formate dehydrogenase/DMSO reductase, domains 1-3"/>
    <property type="match status" value="1"/>
</dbReference>
<dbReference type="GO" id="GO:0043546">
    <property type="term" value="F:molybdopterin cofactor binding"/>
    <property type="evidence" value="ECO:0007669"/>
    <property type="project" value="InterPro"/>
</dbReference>
<dbReference type="GO" id="GO:0009061">
    <property type="term" value="P:anaerobic respiration"/>
    <property type="evidence" value="ECO:0007669"/>
    <property type="project" value="TreeGrafter"/>
</dbReference>
<comment type="cofactor">
    <cofactor evidence="1">
        <name>Mo-bis(molybdopterin guanine dinucleotide)</name>
        <dbReference type="ChEBI" id="CHEBI:60539"/>
    </cofactor>
</comment>
<dbReference type="Pfam" id="PF01568">
    <property type="entry name" value="Molydop_binding"/>
    <property type="match status" value="1"/>
</dbReference>
<dbReference type="InterPro" id="IPR006655">
    <property type="entry name" value="Mopterin_OxRdtase_prok_CS"/>
</dbReference>
<sequence length="925" mass="101967">MELGLTLRLNHAIHTMESKVIPMFVTRRHLLGMGAAGALGAMGAGMKLSPLSQALAAAADPDPAAQLAALKAFSGQVPHATHYGPLLATVKNGRIVDVRPQASDKRPTPMLTEGVLDRTYDQTRITGPVVRKSYLEWEQNGRKGSNKPELRGKDEWVEVSWDTALGLTAKAILDTIEKHGNEGCFSSSYGGWSHAGIFRPNVLQGRFFNLLGGCSMTTGDYSAGAGQIIMPMVIGDMEVYSAQTAWEVMRDNTELVVFIGCDPDKNNRIEYTVADHEMFAGWDAIKAAGCKFMSINPQVTTTDEKMGSEWVRIIPNTDTALFLAMGYHLLSTKKHNQAFIDKYTVGFDRYRAYLEGKDGDGSPPKTPEWAEKITGIPAAKIRSMAELMASKRTQLCGSWAIQRAHHGEMPYWAIVNFACILGNIGLPGQGVGFSWHYGGGGMPQSGGVAPTGMSQGRNPVKKICPASRINEMLLNPGKAFSYNGSQYTYPTVKLIYNAGNNVFSHQQDLNELARALKNVDTYICQEPWWNGSARWADIVLAATTTIERNDLSTAGTYSIDKVFAMKQVVAPQHNALDDFEIFRRLSELCGIEYAFTEGKTQMDYVRAAYEGSTAAKTTPFDKFWAEGMAPIPVPQQAHRWTRHGEFREDPKKHALHTPSGKIEMYSSTIEKMKIADMPPMPKWQEPGEYLGNARKGQVHVVSPHPYWRLHSQLNNSARLRKRYAIQTREPLTLSVEDARANGIKDGDLVELFNDRGAVVVGARVSDKIMPGVVSLYEGAWPQLDSKGRCNNGQINFLTSSRGASGLTQAATANSCIASIRKCRDADAGGTRAFAPPKIRKSDIKFDAQFFGADRAVSLREKATASLSPAEKIFYQRCTMCHGPRDPGQFTEKQWLGITPSMFQRAGLNDNERKVVLEFLLKNAKQ</sequence>
<dbReference type="GO" id="GO:0050626">
    <property type="term" value="F:trimethylamine-N-oxide reductase (cytochrome c) activity"/>
    <property type="evidence" value="ECO:0007669"/>
    <property type="project" value="UniProtKB-EC"/>
</dbReference>
<dbReference type="InterPro" id="IPR041460">
    <property type="entry name" value="Molybdopterin_N"/>
</dbReference>
<dbReference type="PROSITE" id="PS00932">
    <property type="entry name" value="MOLYBDOPTERIN_PROK_3"/>
    <property type="match status" value="1"/>
</dbReference>
<proteinExistence type="inferred from homology"/>
<evidence type="ECO:0000256" key="1">
    <source>
        <dbReference type="ARBA" id="ARBA00001942"/>
    </source>
</evidence>
<keyword evidence="6" id="KW-0479">Metal-binding</keyword>
<dbReference type="PROSITE" id="PS51318">
    <property type="entry name" value="TAT"/>
    <property type="match status" value="1"/>
</dbReference>
<organism evidence="13 14">
    <name type="scientific">Oryzisolibacter propanilivorax</name>
    <dbReference type="NCBI Taxonomy" id="1527607"/>
    <lineage>
        <taxon>Bacteria</taxon>
        <taxon>Pseudomonadati</taxon>
        <taxon>Pseudomonadota</taxon>
        <taxon>Betaproteobacteria</taxon>
        <taxon>Burkholderiales</taxon>
        <taxon>Comamonadaceae</taxon>
        <taxon>Oryzisolibacter</taxon>
    </lineage>
</organism>
<keyword evidence="8" id="KW-0574">Periplasm</keyword>
<evidence type="ECO:0000256" key="9">
    <source>
        <dbReference type="ARBA" id="ARBA00023002"/>
    </source>
</evidence>
<dbReference type="Pfam" id="PF00384">
    <property type="entry name" value="Molybdopterin"/>
    <property type="match status" value="1"/>
</dbReference>
<comment type="similarity">
    <text evidence="3">Belongs to the prokaryotic molybdopterin-containing oxidoreductase family.</text>
</comment>
<evidence type="ECO:0000259" key="11">
    <source>
        <dbReference type="Pfam" id="PF01568"/>
    </source>
</evidence>
<evidence type="ECO:0000256" key="2">
    <source>
        <dbReference type="ARBA" id="ARBA00004418"/>
    </source>
</evidence>
<evidence type="ECO:0000259" key="12">
    <source>
        <dbReference type="Pfam" id="PF18364"/>
    </source>
</evidence>
<gene>
    <name evidence="13" type="ORF">SAMN05428957_101300</name>
</gene>
<dbReference type="InterPro" id="IPR006311">
    <property type="entry name" value="TAT_signal"/>
</dbReference>
<keyword evidence="9" id="KW-0560">Oxidoreductase</keyword>
<accession>A0A1G9PAY0</accession>
<name>A0A1G9PAY0_9BURK</name>
<comment type="subcellular location">
    <subcellularLocation>
        <location evidence="2">Periplasm</location>
    </subcellularLocation>
</comment>
<feature type="domain" description="Molybdopterin oxidoreductase" evidence="10">
    <location>
        <begin position="124"/>
        <end position="587"/>
    </location>
</feature>
<keyword evidence="14" id="KW-1185">Reference proteome</keyword>
<dbReference type="GO" id="GO:0009055">
    <property type="term" value="F:electron transfer activity"/>
    <property type="evidence" value="ECO:0007669"/>
    <property type="project" value="InterPro"/>
</dbReference>
<dbReference type="PANTHER" id="PTHR43742:SF10">
    <property type="entry name" value="TRIMETHYLAMINE-N-OXIDE REDUCTASE 2"/>
    <property type="match status" value="1"/>
</dbReference>
<dbReference type="STRING" id="1527607.SAMN05428957_101300"/>
<dbReference type="AlphaFoldDB" id="A0A1G9PAY0"/>
<evidence type="ECO:0000256" key="3">
    <source>
        <dbReference type="ARBA" id="ARBA00010312"/>
    </source>
</evidence>
<evidence type="ECO:0000259" key="10">
    <source>
        <dbReference type="Pfam" id="PF00384"/>
    </source>
</evidence>
<evidence type="ECO:0000313" key="13">
    <source>
        <dbReference type="EMBL" id="SDL95899.1"/>
    </source>
</evidence>
<evidence type="ECO:0000313" key="14">
    <source>
        <dbReference type="Proteomes" id="UP000198552"/>
    </source>
</evidence>
<dbReference type="GO" id="GO:0030151">
    <property type="term" value="F:molybdenum ion binding"/>
    <property type="evidence" value="ECO:0007669"/>
    <property type="project" value="TreeGrafter"/>
</dbReference>
<dbReference type="InterPro" id="IPR036909">
    <property type="entry name" value="Cyt_c-like_dom_sf"/>
</dbReference>
<dbReference type="SUPFAM" id="SSF46626">
    <property type="entry name" value="Cytochrome c"/>
    <property type="match status" value="1"/>
</dbReference>
<evidence type="ECO:0000256" key="7">
    <source>
        <dbReference type="ARBA" id="ARBA00022729"/>
    </source>
</evidence>
<keyword evidence="7" id="KW-0732">Signal</keyword>
<reference evidence="14" key="1">
    <citation type="submission" date="2016-10" db="EMBL/GenBank/DDBJ databases">
        <authorList>
            <person name="Varghese N."/>
            <person name="Submissions S."/>
        </authorList>
    </citation>
    <scope>NUCLEOTIDE SEQUENCE [LARGE SCALE GENOMIC DNA]</scope>
    <source>
        <strain evidence="14">EPL6</strain>
    </source>
</reference>
<dbReference type="Gene3D" id="3.40.50.740">
    <property type="match status" value="1"/>
</dbReference>
<evidence type="ECO:0000256" key="6">
    <source>
        <dbReference type="ARBA" id="ARBA00022723"/>
    </source>
</evidence>
<protein>
    <recommendedName>
        <fullName evidence="4">trimethylamine-N-oxide reductase</fullName>
        <ecNumber evidence="4">1.7.2.3</ecNumber>
    </recommendedName>
</protein>
<dbReference type="InterPro" id="IPR050612">
    <property type="entry name" value="Prok_Mopterin_Oxidored"/>
</dbReference>
<dbReference type="Pfam" id="PF18364">
    <property type="entry name" value="Molybdopterin_N"/>
    <property type="match status" value="1"/>
</dbReference>
<dbReference type="Gene3D" id="2.40.40.20">
    <property type="match status" value="1"/>
</dbReference>
<dbReference type="PANTHER" id="PTHR43742">
    <property type="entry name" value="TRIMETHYLAMINE-N-OXIDE REDUCTASE"/>
    <property type="match status" value="1"/>
</dbReference>
<dbReference type="InterPro" id="IPR006656">
    <property type="entry name" value="Mopterin_OxRdtase"/>
</dbReference>
<dbReference type="SUPFAM" id="SSF50692">
    <property type="entry name" value="ADC-like"/>
    <property type="match status" value="1"/>
</dbReference>
<dbReference type="EC" id="1.7.2.3" evidence="4"/>
<dbReference type="GO" id="GO:0020037">
    <property type="term" value="F:heme binding"/>
    <property type="evidence" value="ECO:0007669"/>
    <property type="project" value="InterPro"/>
</dbReference>
<evidence type="ECO:0000256" key="5">
    <source>
        <dbReference type="ARBA" id="ARBA00022505"/>
    </source>
</evidence>
<dbReference type="InterPro" id="IPR006657">
    <property type="entry name" value="MoPterin_dinucl-bd_dom"/>
</dbReference>
<evidence type="ECO:0000256" key="4">
    <source>
        <dbReference type="ARBA" id="ARBA00011885"/>
    </source>
</evidence>
<dbReference type="EMBL" id="FNHP01000001">
    <property type="protein sequence ID" value="SDL95899.1"/>
    <property type="molecule type" value="Genomic_DNA"/>
</dbReference>
<dbReference type="InterPro" id="IPR009010">
    <property type="entry name" value="Asp_de-COase-like_dom_sf"/>
</dbReference>
<dbReference type="Gene3D" id="3.40.228.10">
    <property type="entry name" value="Dimethylsulfoxide Reductase, domain 2"/>
    <property type="match status" value="1"/>
</dbReference>
<dbReference type="GO" id="GO:0030288">
    <property type="term" value="C:outer membrane-bounded periplasmic space"/>
    <property type="evidence" value="ECO:0007669"/>
    <property type="project" value="TreeGrafter"/>
</dbReference>